<dbReference type="AlphaFoldDB" id="A0A8H5CP87"/>
<dbReference type="InterPro" id="IPR032675">
    <property type="entry name" value="LRR_dom_sf"/>
</dbReference>
<reference evidence="1 2" key="1">
    <citation type="journal article" date="2020" name="ISME J.">
        <title>Uncovering the hidden diversity of litter-decomposition mechanisms in mushroom-forming fungi.</title>
        <authorList>
            <person name="Floudas D."/>
            <person name="Bentzer J."/>
            <person name="Ahren D."/>
            <person name="Johansson T."/>
            <person name="Persson P."/>
            <person name="Tunlid A."/>
        </authorList>
    </citation>
    <scope>NUCLEOTIDE SEQUENCE [LARGE SCALE GENOMIC DNA]</scope>
    <source>
        <strain evidence="1 2">CBS 146.42</strain>
    </source>
</reference>
<dbReference type="Gene3D" id="3.80.10.10">
    <property type="entry name" value="Ribonuclease Inhibitor"/>
    <property type="match status" value="1"/>
</dbReference>
<keyword evidence="2" id="KW-1185">Reference proteome</keyword>
<protein>
    <recommendedName>
        <fullName evidence="3">F-box domain-containing protein</fullName>
    </recommendedName>
</protein>
<name>A0A8H5CP87_9AGAR</name>
<organism evidence="1 2">
    <name type="scientific">Leucocoprinus leucothites</name>
    <dbReference type="NCBI Taxonomy" id="201217"/>
    <lineage>
        <taxon>Eukaryota</taxon>
        <taxon>Fungi</taxon>
        <taxon>Dikarya</taxon>
        <taxon>Basidiomycota</taxon>
        <taxon>Agaricomycotina</taxon>
        <taxon>Agaricomycetes</taxon>
        <taxon>Agaricomycetidae</taxon>
        <taxon>Agaricales</taxon>
        <taxon>Agaricineae</taxon>
        <taxon>Agaricaceae</taxon>
        <taxon>Leucocoprinus</taxon>
    </lineage>
</organism>
<comment type="caution">
    <text evidence="1">The sequence shown here is derived from an EMBL/GenBank/DDBJ whole genome shotgun (WGS) entry which is preliminary data.</text>
</comment>
<dbReference type="Proteomes" id="UP000559027">
    <property type="component" value="Unassembled WGS sequence"/>
</dbReference>
<evidence type="ECO:0000313" key="2">
    <source>
        <dbReference type="Proteomes" id="UP000559027"/>
    </source>
</evidence>
<evidence type="ECO:0008006" key="3">
    <source>
        <dbReference type="Google" id="ProtNLM"/>
    </source>
</evidence>
<dbReference type="OrthoDB" id="2968423at2759"/>
<sequence length="568" mass="63771">MRLTEPITRKRNVLPVVKSQDQSPSLSSCKSTTYYRALAILQSPMLLSLPPEIWLKIASFIPADELHRSKLYSVNRTLLWYYLEARYSHLHIDYSLRSNVLGGVMKSIQNLHVLNSPFMAPAGITKELELTFCDQLPSKLALRLVSRINATLQRKPGLIPAEQRDTTDTAPPFPPLSTIAHRLSQFTSLTTIKCNLSSAYSNPHIIPLRSILVSGVSAAWKSSQSTLTSLTINIYAPCVPKLGLSDIVFPHLQSFSLSVGSDWSTQPLDGDSFDKANKALASFFTAHRSTLTSLTLISKSRPESRSLLTNIPHLPHLNSLTFHFDCYQQAEIVHPMIQLLELHSEQLESLGLHLTMHHAEAMSRWHATPEPVDGCLSDLPGWSPSGCRLMDIVLPKMECLAINVTEFHIMRALITKHIPQLKILKVERLINNQNAESLLDAISASSCSELRSLEMQVNGFDARLLQHLSRSLPTLNTLELQYYSLDSRAWPGLDEQQEVLKAAIEQFASTPPCAAWALENISLKRYTELKNEPRELRSALVGALPNVKIINGWRRDEFVDEGRISWKR</sequence>
<proteinExistence type="predicted"/>
<dbReference type="EMBL" id="JAACJO010000046">
    <property type="protein sequence ID" value="KAF5345409.1"/>
    <property type="molecule type" value="Genomic_DNA"/>
</dbReference>
<accession>A0A8H5CP87</accession>
<dbReference type="SUPFAM" id="SSF52047">
    <property type="entry name" value="RNI-like"/>
    <property type="match status" value="1"/>
</dbReference>
<gene>
    <name evidence="1" type="ORF">D9756_010992</name>
</gene>
<evidence type="ECO:0000313" key="1">
    <source>
        <dbReference type="EMBL" id="KAF5345409.1"/>
    </source>
</evidence>